<feature type="region of interest" description="Disordered" evidence="1">
    <location>
        <begin position="298"/>
        <end position="332"/>
    </location>
</feature>
<dbReference type="EMBL" id="PYFQ01000015">
    <property type="protein sequence ID" value="PSK35507.1"/>
    <property type="molecule type" value="Genomic_DNA"/>
</dbReference>
<keyword evidence="4" id="KW-1185">Reference proteome</keyword>
<proteinExistence type="predicted"/>
<reference evidence="3 4" key="1">
    <citation type="submission" date="2018-03" db="EMBL/GenBank/DDBJ databases">
        <title>Candida pseudohaemulonii genome assembly and annotation.</title>
        <authorList>
            <person name="Munoz J.F."/>
            <person name="Gade L.G."/>
            <person name="Chow N.A."/>
            <person name="Litvintseva A.P."/>
            <person name="Loparev V.N."/>
            <person name="Cuomo C.A."/>
        </authorList>
    </citation>
    <scope>NUCLEOTIDE SEQUENCE [LARGE SCALE GENOMIC DNA]</scope>
    <source>
        <strain evidence="3 4">B12108</strain>
    </source>
</reference>
<dbReference type="AlphaFoldDB" id="A0A2P7YHS8"/>
<evidence type="ECO:0000313" key="3">
    <source>
        <dbReference type="EMBL" id="PSK35507.1"/>
    </source>
</evidence>
<evidence type="ECO:0000313" key="4">
    <source>
        <dbReference type="Proteomes" id="UP000241107"/>
    </source>
</evidence>
<keyword evidence="2" id="KW-0472">Membrane</keyword>
<dbReference type="Proteomes" id="UP000241107">
    <property type="component" value="Unassembled WGS sequence"/>
</dbReference>
<sequence>MLFIEFIKRRATVINIVLLVLGLVGYLTCGGITYKAYTSIQSDEEWKKLDYFAYEKLVPNYSGNIDNIKSILQEYESIMSPKKFPNPMRFRKVDSDFGRILREGENFGRILREGEKLLNDTTANNFCDFDTVKSWNSYFIMVESGFDKMLIVMKRRQSISLYFTSSLLLEELEERMKQQCRKQIWESVQHSWRCDVSMNHRKEKLEKEESSQSNAWIFFMVFLQAFVLLMKNKRFLSILLGFYALAFFVCFIAGGCLQRQTPEAYLQKWLAEKELFNIGGAFIGAFTTGCVKLVSLEEKERKEKERQERERQERERQEREGREEEGRETPQN</sequence>
<feature type="transmembrane region" description="Helical" evidence="2">
    <location>
        <begin position="275"/>
        <end position="296"/>
    </location>
</feature>
<protein>
    <submittedName>
        <fullName evidence="3">Uncharacterized protein</fullName>
    </submittedName>
</protein>
<feature type="transmembrane region" description="Helical" evidence="2">
    <location>
        <begin position="12"/>
        <end position="34"/>
    </location>
</feature>
<keyword evidence="2" id="KW-1133">Transmembrane helix</keyword>
<gene>
    <name evidence="3" type="ORF">C7M61_004544</name>
</gene>
<dbReference type="GeneID" id="36567931"/>
<dbReference type="VEuPathDB" id="FungiDB:C7M61_004544"/>
<feature type="transmembrane region" description="Helical" evidence="2">
    <location>
        <begin position="213"/>
        <end position="230"/>
    </location>
</feature>
<keyword evidence="2" id="KW-0812">Transmembrane</keyword>
<accession>A0A2P7YHS8</accession>
<organism evidence="3 4">
    <name type="scientific">Candidozyma pseudohaemuli</name>
    <dbReference type="NCBI Taxonomy" id="418784"/>
    <lineage>
        <taxon>Eukaryota</taxon>
        <taxon>Fungi</taxon>
        <taxon>Dikarya</taxon>
        <taxon>Ascomycota</taxon>
        <taxon>Saccharomycotina</taxon>
        <taxon>Pichiomycetes</taxon>
        <taxon>Metschnikowiaceae</taxon>
        <taxon>Candidozyma</taxon>
    </lineage>
</organism>
<evidence type="ECO:0000256" key="2">
    <source>
        <dbReference type="SAM" id="Phobius"/>
    </source>
</evidence>
<comment type="caution">
    <text evidence="3">The sequence shown here is derived from an EMBL/GenBank/DDBJ whole genome shotgun (WGS) entry which is preliminary data.</text>
</comment>
<name>A0A2P7YHS8_9ASCO</name>
<feature type="transmembrane region" description="Helical" evidence="2">
    <location>
        <begin position="235"/>
        <end position="255"/>
    </location>
</feature>
<dbReference type="RefSeq" id="XP_024712012.1">
    <property type="nucleotide sequence ID" value="XM_024859863.1"/>
</dbReference>
<evidence type="ECO:0000256" key="1">
    <source>
        <dbReference type="SAM" id="MobiDB-lite"/>
    </source>
</evidence>